<organism evidence="1 2">
    <name type="scientific">Allosaccharopolyspora coralli</name>
    <dbReference type="NCBI Taxonomy" id="2665642"/>
    <lineage>
        <taxon>Bacteria</taxon>
        <taxon>Bacillati</taxon>
        <taxon>Actinomycetota</taxon>
        <taxon>Actinomycetes</taxon>
        <taxon>Pseudonocardiales</taxon>
        <taxon>Pseudonocardiaceae</taxon>
        <taxon>Allosaccharopolyspora</taxon>
    </lineage>
</organism>
<evidence type="ECO:0000313" key="1">
    <source>
        <dbReference type="EMBL" id="QGK68928.1"/>
    </source>
</evidence>
<proteinExistence type="predicted"/>
<accession>A0A5Q3Q2V7</accession>
<evidence type="ECO:0000313" key="2">
    <source>
        <dbReference type="Proteomes" id="UP000371041"/>
    </source>
</evidence>
<reference evidence="2" key="1">
    <citation type="submission" date="2019-11" db="EMBL/GenBank/DDBJ databases">
        <title>The complete genome sequence of Saccharopolyspora sp. E2A.</title>
        <authorList>
            <person name="Zhang G."/>
        </authorList>
    </citation>
    <scope>NUCLEOTIDE SEQUENCE [LARGE SCALE GENOMIC DNA]</scope>
    <source>
        <strain evidence="2">E2A</strain>
    </source>
</reference>
<dbReference type="Proteomes" id="UP000371041">
    <property type="component" value="Chromosome"/>
</dbReference>
<gene>
    <name evidence="1" type="ORF">GIY23_04690</name>
</gene>
<keyword evidence="2" id="KW-1185">Reference proteome</keyword>
<sequence length="178" mass="19408">MQHLEHAAHALGWNGHLIPDVEILGARFAAVAAVRPDVHAWRLEHEWAPQPDPAWFRTWSDTSTHAHLPVAAVDLLGILVPVPKLSRALRACGTLMTLAPCSVVVPADAELQTISLSELDYYGIGVVADAPDAPADLVLAPEDRTGEFGSSLFGRWLLEVLYSKVLANRPELAEYNPR</sequence>
<name>A0A5Q3Q2V7_9PSEU</name>
<dbReference type="EMBL" id="CP045929">
    <property type="protein sequence ID" value="QGK68928.1"/>
    <property type="molecule type" value="Genomic_DNA"/>
</dbReference>
<dbReference type="RefSeq" id="WP_154075531.1">
    <property type="nucleotide sequence ID" value="NZ_CP045929.1"/>
</dbReference>
<protein>
    <submittedName>
        <fullName evidence="1">Uncharacterized protein</fullName>
    </submittedName>
</protein>
<dbReference type="KEGG" id="sace:GIY23_04690"/>
<dbReference type="AlphaFoldDB" id="A0A5Q3Q2V7"/>